<keyword evidence="2" id="KW-0472">Membrane</keyword>
<protein>
    <submittedName>
        <fullName evidence="3">Uncharacterized protein</fullName>
    </submittedName>
</protein>
<feature type="transmembrane region" description="Helical" evidence="2">
    <location>
        <begin position="213"/>
        <end position="231"/>
    </location>
</feature>
<evidence type="ECO:0000256" key="1">
    <source>
        <dbReference type="SAM" id="MobiDB-lite"/>
    </source>
</evidence>
<evidence type="ECO:0000313" key="3">
    <source>
        <dbReference type="EMBL" id="KDQ52007.1"/>
    </source>
</evidence>
<dbReference type="Proteomes" id="UP000027265">
    <property type="component" value="Unassembled WGS sequence"/>
</dbReference>
<sequence>MVDVLQSTTFLVAVIGILVLPAFALPIRDVLVCNPTTWADIVVFFGTNYFAHAATIASIPGVPWYDTVLWTTIGLLMPFAGLGKALALIFRHFAGENSDLEKAAARGAVVVVVRSEEWEPSTQPEEIYVELPKDFDLLPETGSDPLPSASIRYTKPSNDVTTAIDHRQMRVHGSAILPPGYGFALPDMVYLCEYFPFHSRVNKSITLSRSQSYVKMAVSVAQLVYSVITIYRTKGNQLDRYGYAAFGLSVIPYAFMSLVNLICVGVVGDYTHLYMLRTDIMREAALKGGWFAGAIGGVTWEDGGEGRKVADEKDEYGSMTDTEDGETPPDLERWTSFTSATLSLESGGPSDGDGTLFEKIMVVKVDDITRKFKFHPSPKYISDDDSSPPSDYVFKISPYSNQREIPRGCYITPTTSALHDILQYMTLLAIPLALALPYVIIYFLSGFHKEQSTVAERGWMMAWLSSGQLAFLILGLLIVDYPSLSFSTLGDTWRGSGLVVIILPLIIAPIGGLFMVGKMLMEFGTCELSP</sequence>
<accession>A0A067PLX0</accession>
<dbReference type="AlphaFoldDB" id="A0A067PLX0"/>
<dbReference type="OrthoDB" id="3253026at2759"/>
<feature type="transmembrane region" description="Helical" evidence="2">
    <location>
        <begin position="421"/>
        <end position="447"/>
    </location>
</feature>
<evidence type="ECO:0000256" key="2">
    <source>
        <dbReference type="SAM" id="Phobius"/>
    </source>
</evidence>
<feature type="transmembrane region" description="Helical" evidence="2">
    <location>
        <begin position="243"/>
        <end position="267"/>
    </location>
</feature>
<keyword evidence="2" id="KW-1133">Transmembrane helix</keyword>
<keyword evidence="2" id="KW-0812">Transmembrane</keyword>
<dbReference type="InParanoid" id="A0A067PLX0"/>
<dbReference type="HOGENOM" id="CLU_020135_1_0_1"/>
<keyword evidence="4" id="KW-1185">Reference proteome</keyword>
<feature type="transmembrane region" description="Helical" evidence="2">
    <location>
        <begin position="498"/>
        <end position="516"/>
    </location>
</feature>
<feature type="transmembrane region" description="Helical" evidence="2">
    <location>
        <begin position="459"/>
        <end position="478"/>
    </location>
</feature>
<evidence type="ECO:0000313" key="4">
    <source>
        <dbReference type="Proteomes" id="UP000027265"/>
    </source>
</evidence>
<feature type="region of interest" description="Disordered" evidence="1">
    <location>
        <begin position="304"/>
        <end position="332"/>
    </location>
</feature>
<organism evidence="3 4">
    <name type="scientific">Jaapia argillacea MUCL 33604</name>
    <dbReference type="NCBI Taxonomy" id="933084"/>
    <lineage>
        <taxon>Eukaryota</taxon>
        <taxon>Fungi</taxon>
        <taxon>Dikarya</taxon>
        <taxon>Basidiomycota</taxon>
        <taxon>Agaricomycotina</taxon>
        <taxon>Agaricomycetes</taxon>
        <taxon>Agaricomycetidae</taxon>
        <taxon>Jaapiales</taxon>
        <taxon>Jaapiaceae</taxon>
        <taxon>Jaapia</taxon>
    </lineage>
</organism>
<proteinExistence type="predicted"/>
<gene>
    <name evidence="3" type="ORF">JAAARDRAFT_198658</name>
</gene>
<reference evidence="4" key="1">
    <citation type="journal article" date="2014" name="Proc. Natl. Acad. Sci. U.S.A.">
        <title>Extensive sampling of basidiomycete genomes demonstrates inadequacy of the white-rot/brown-rot paradigm for wood decay fungi.</title>
        <authorList>
            <person name="Riley R."/>
            <person name="Salamov A.A."/>
            <person name="Brown D.W."/>
            <person name="Nagy L.G."/>
            <person name="Floudas D."/>
            <person name="Held B.W."/>
            <person name="Levasseur A."/>
            <person name="Lombard V."/>
            <person name="Morin E."/>
            <person name="Otillar R."/>
            <person name="Lindquist E.A."/>
            <person name="Sun H."/>
            <person name="LaButti K.M."/>
            <person name="Schmutz J."/>
            <person name="Jabbour D."/>
            <person name="Luo H."/>
            <person name="Baker S.E."/>
            <person name="Pisabarro A.G."/>
            <person name="Walton J.D."/>
            <person name="Blanchette R.A."/>
            <person name="Henrissat B."/>
            <person name="Martin F."/>
            <person name="Cullen D."/>
            <person name="Hibbett D.S."/>
            <person name="Grigoriev I.V."/>
        </authorList>
    </citation>
    <scope>NUCLEOTIDE SEQUENCE [LARGE SCALE GENOMIC DNA]</scope>
    <source>
        <strain evidence="4">MUCL 33604</strain>
    </source>
</reference>
<dbReference type="EMBL" id="KL197743">
    <property type="protein sequence ID" value="KDQ52007.1"/>
    <property type="molecule type" value="Genomic_DNA"/>
</dbReference>
<name>A0A067PLX0_9AGAM</name>